<keyword evidence="1" id="KW-0328">Glycosyltransferase</keyword>
<keyword evidence="2 6" id="KW-0808">Transferase</keyword>
<dbReference type="InterPro" id="IPR005940">
    <property type="entry name" value="Anthranilate_Pribosyl_Tfrase"/>
</dbReference>
<reference evidence="6" key="1">
    <citation type="submission" date="2019-02" db="EMBL/GenBank/DDBJ databases">
        <authorList>
            <person name="Li S.-H."/>
        </authorList>
    </citation>
    <scope>NUCLEOTIDE SEQUENCE</scope>
    <source>
        <strain evidence="6">IMCC14734</strain>
    </source>
</reference>
<sequence>MSDTVVKQEHAFAQYVRILGKGKTGTRNLQREEARDAFRMMLTGNAEPLQIGAFLMLLRVKEESGEELAGFVDACRDVMGFVPRPQEVDLDWSSYAGKKNQQPWYLLSALLLAANGIKVCIHGADGHTPGRVYTGPVLERLGIKAANSIQQAQEHLRERNFAWLPLANFCPQLHEMMQYRHLLGLRSPVNTLARLLNPLGANSSIQSVFHPAYARLHLEGDALLQQPASLVFKGEGGEVEIKPHATTDCQMQRMGTDASFSWQRSLPQKPESESLLGSAALKQLWRDDDGQERYRYGRLATVHTAAVALLLLDRASDQQQALQLATDWWQQRERNRW</sequence>
<proteinExistence type="predicted"/>
<dbReference type="PANTHER" id="PTHR43285">
    <property type="entry name" value="ANTHRANILATE PHOSPHORIBOSYLTRANSFERASE"/>
    <property type="match status" value="1"/>
</dbReference>
<evidence type="ECO:0000259" key="5">
    <source>
        <dbReference type="Pfam" id="PF02885"/>
    </source>
</evidence>
<dbReference type="InterPro" id="IPR035902">
    <property type="entry name" value="Nuc_phospho_transferase"/>
</dbReference>
<dbReference type="GO" id="GO:0016740">
    <property type="term" value="F:transferase activity"/>
    <property type="evidence" value="ECO:0007669"/>
    <property type="project" value="UniProtKB-KW"/>
</dbReference>
<keyword evidence="3" id="KW-0822">Tryptophan biosynthesis</keyword>
<name>A0ABT3TI16_9GAMM</name>
<organism evidence="6 7">
    <name type="scientific">Candidatus Litorirhabdus singularis</name>
    <dbReference type="NCBI Taxonomy" id="2518993"/>
    <lineage>
        <taxon>Bacteria</taxon>
        <taxon>Pseudomonadati</taxon>
        <taxon>Pseudomonadota</taxon>
        <taxon>Gammaproteobacteria</taxon>
        <taxon>Cellvibrionales</taxon>
        <taxon>Halieaceae</taxon>
        <taxon>Candidatus Litorirhabdus</taxon>
    </lineage>
</organism>
<dbReference type="EMBL" id="SHNN01000002">
    <property type="protein sequence ID" value="MCX2981391.1"/>
    <property type="molecule type" value="Genomic_DNA"/>
</dbReference>
<dbReference type="Gene3D" id="3.40.1030.10">
    <property type="entry name" value="Nucleoside phosphorylase/phosphoribosyltransferase catalytic domain"/>
    <property type="match status" value="1"/>
</dbReference>
<keyword evidence="3" id="KW-0057">Aromatic amino acid biosynthesis</keyword>
<dbReference type="Gene3D" id="1.20.970.10">
    <property type="entry name" value="Transferase, Pyrimidine Nucleoside Phosphorylase, Chain C"/>
    <property type="match status" value="1"/>
</dbReference>
<feature type="domain" description="Glycosyl transferase family 3" evidence="4">
    <location>
        <begin position="107"/>
        <end position="327"/>
    </location>
</feature>
<keyword evidence="3" id="KW-0028">Amino-acid biosynthesis</keyword>
<protein>
    <submittedName>
        <fullName evidence="6">Glycosyl transferase family protein</fullName>
    </submittedName>
</protein>
<accession>A0ABT3TI16</accession>
<dbReference type="SUPFAM" id="SSF52418">
    <property type="entry name" value="Nucleoside phosphorylase/phosphoribosyltransferase catalytic domain"/>
    <property type="match status" value="1"/>
</dbReference>
<dbReference type="InterPro" id="IPR017459">
    <property type="entry name" value="Glycosyl_Trfase_fam3_N_dom"/>
</dbReference>
<feature type="domain" description="Glycosyl transferase family 3 N-terminal" evidence="5">
    <location>
        <begin position="21"/>
        <end position="77"/>
    </location>
</feature>
<dbReference type="NCBIfam" id="NF006564">
    <property type="entry name" value="PRK09071.1"/>
    <property type="match status" value="1"/>
</dbReference>
<gene>
    <name evidence="6" type="ORF">EYC98_11000</name>
</gene>
<dbReference type="Pfam" id="PF02885">
    <property type="entry name" value="Glycos_trans_3N"/>
    <property type="match status" value="1"/>
</dbReference>
<dbReference type="Pfam" id="PF00591">
    <property type="entry name" value="Glycos_transf_3"/>
    <property type="match status" value="1"/>
</dbReference>
<evidence type="ECO:0000313" key="6">
    <source>
        <dbReference type="EMBL" id="MCX2981391.1"/>
    </source>
</evidence>
<dbReference type="SUPFAM" id="SSF47648">
    <property type="entry name" value="Nucleoside phosphorylase/phosphoribosyltransferase N-terminal domain"/>
    <property type="match status" value="1"/>
</dbReference>
<evidence type="ECO:0000256" key="3">
    <source>
        <dbReference type="ARBA" id="ARBA00022822"/>
    </source>
</evidence>
<evidence type="ECO:0000256" key="1">
    <source>
        <dbReference type="ARBA" id="ARBA00022676"/>
    </source>
</evidence>
<dbReference type="RefSeq" id="WP_279245392.1">
    <property type="nucleotide sequence ID" value="NZ_SHNN01000002.1"/>
</dbReference>
<evidence type="ECO:0000259" key="4">
    <source>
        <dbReference type="Pfam" id="PF00591"/>
    </source>
</evidence>
<dbReference type="InterPro" id="IPR036320">
    <property type="entry name" value="Glycosyl_Trfase_fam3_N_dom_sf"/>
</dbReference>
<dbReference type="InterPro" id="IPR000312">
    <property type="entry name" value="Glycosyl_Trfase_fam3"/>
</dbReference>
<evidence type="ECO:0000313" key="7">
    <source>
        <dbReference type="Proteomes" id="UP001143362"/>
    </source>
</evidence>
<evidence type="ECO:0000256" key="2">
    <source>
        <dbReference type="ARBA" id="ARBA00022679"/>
    </source>
</evidence>
<comment type="caution">
    <text evidence="6">The sequence shown here is derived from an EMBL/GenBank/DDBJ whole genome shotgun (WGS) entry which is preliminary data.</text>
</comment>
<keyword evidence="7" id="KW-1185">Reference proteome</keyword>
<dbReference type="Proteomes" id="UP001143362">
    <property type="component" value="Unassembled WGS sequence"/>
</dbReference>
<dbReference type="PANTHER" id="PTHR43285:SF4">
    <property type="entry name" value="TRANSFERASE"/>
    <property type="match status" value="1"/>
</dbReference>